<dbReference type="NCBIfam" id="TIGR01764">
    <property type="entry name" value="excise"/>
    <property type="match status" value="1"/>
</dbReference>
<dbReference type="Proteomes" id="UP001177934">
    <property type="component" value="Chromosome"/>
</dbReference>
<dbReference type="AlphaFoldDB" id="A0AA95KSN1"/>
<feature type="domain" description="Helix-turn-helix" evidence="1">
    <location>
        <begin position="69"/>
        <end position="112"/>
    </location>
</feature>
<dbReference type="InterPro" id="IPR041657">
    <property type="entry name" value="HTH_17"/>
</dbReference>
<proteinExistence type="predicted"/>
<reference evidence="2" key="1">
    <citation type="journal article" date="2023" name="Nat. Commun.">
        <title>Identification of a novel Human Milk Oligosaccharides utilization cluster in the infant gut commensal Bacteroides dorei.</title>
        <authorList>
            <person name="Kijner S."/>
            <person name="Ennis D."/>
            <person name="Shmorak S."/>
            <person name="Florentin A."/>
            <person name="Yassour M."/>
        </authorList>
    </citation>
    <scope>NUCLEOTIDE SEQUENCE</scope>
    <source>
        <strain evidence="2">2</strain>
    </source>
</reference>
<organism evidence="2 3">
    <name type="scientific">Phocaeicola dorei</name>
    <dbReference type="NCBI Taxonomy" id="357276"/>
    <lineage>
        <taxon>Bacteria</taxon>
        <taxon>Pseudomonadati</taxon>
        <taxon>Bacteroidota</taxon>
        <taxon>Bacteroidia</taxon>
        <taxon>Bacteroidales</taxon>
        <taxon>Bacteroidaceae</taxon>
        <taxon>Phocaeicola</taxon>
    </lineage>
</organism>
<evidence type="ECO:0000259" key="1">
    <source>
        <dbReference type="Pfam" id="PF12728"/>
    </source>
</evidence>
<dbReference type="EMBL" id="CP126056">
    <property type="protein sequence ID" value="WHX08811.1"/>
    <property type="molecule type" value="Genomic_DNA"/>
</dbReference>
<name>A0AA95KSN1_9BACT</name>
<protein>
    <submittedName>
        <fullName evidence="2">Helix-turn-helix domain-containing protein</fullName>
    </submittedName>
</protein>
<evidence type="ECO:0000313" key="2">
    <source>
        <dbReference type="EMBL" id="WHX08811.1"/>
    </source>
</evidence>
<accession>A0AA95KSN1</accession>
<evidence type="ECO:0000313" key="3">
    <source>
        <dbReference type="Proteomes" id="UP001177934"/>
    </source>
</evidence>
<dbReference type="GO" id="GO:0003677">
    <property type="term" value="F:DNA binding"/>
    <property type="evidence" value="ECO:0007669"/>
    <property type="project" value="InterPro"/>
</dbReference>
<sequence length="552" mass="65274">MEIQKRCKYCGKLFIAHTLATQYCSRQCNGKDYKRKMREKEISDYLESNPQDMPAEVSSQKSVLEQKRFLTPREAAAYLGIGKSSVYRELASGLIKAVQMKGKTLIRRKDIDGLFDRPKEYQARTGKIHEKREYYTVSQIVNKFHTTRRAVWNRCEKYGIKKVYQGRNTFYDKALVDIHFAELIAEVDMNDYYTIDQIMEKFSMSHAAVLSFVQRNDIPRITQGRKVYYSRAHIDTFKGERENVDPLYYTYKDIHEKYKLSKDQINYYVHNYNIPNHKQGRLTIVERNSFDRIIKERMNTSFLDKEVEKRKKQKKTDKVPDGYISIKQIAEQYGITEKAAQAKTREGKLEKLFIKHRNYFNANAVEQLFNRDPEKFDVPEDYITAQKIAERFKVTVHHVHGRTRQAKVPRITIKHINFYELKAVEELFGHRVPVSESVEGDSIEWITGEQIEELYGLSTAARRTLVSRHKIPSKKVHETTFYSKADVEYARNPGLKDQKDYYTVEQIKEKFGLSREEVYSLARYKNIQKKRDGRFTLFLKEDVIRAIHERKQ</sequence>
<gene>
    <name evidence="2" type="ORF">QNN11_15380</name>
</gene>
<dbReference type="Pfam" id="PF12728">
    <property type="entry name" value="HTH_17"/>
    <property type="match status" value="1"/>
</dbReference>
<dbReference type="InterPro" id="IPR010093">
    <property type="entry name" value="SinI_DNA-bd"/>
</dbReference>